<dbReference type="InterPro" id="IPR001554">
    <property type="entry name" value="Glyco_hydro_14"/>
</dbReference>
<evidence type="ECO:0000256" key="3">
    <source>
        <dbReference type="ARBA" id="ARBA00023326"/>
    </source>
</evidence>
<accession>A0A0D2N8B9</accession>
<evidence type="ECO:0000256" key="2">
    <source>
        <dbReference type="ARBA" id="ARBA00023277"/>
    </source>
</evidence>
<dbReference type="PANTHER" id="PTHR31352:SF3">
    <property type="entry name" value="INACTIVE BETA-AMYLASE 9"/>
    <property type="match status" value="1"/>
</dbReference>
<comment type="similarity">
    <text evidence="1 4">Belongs to the glycosyl hydrolase 14 family.</text>
</comment>
<gene>
    <name evidence="5" type="ORF">B456_005G057300</name>
</gene>
<dbReference type="GO" id="GO:0016161">
    <property type="term" value="F:beta-amylase activity"/>
    <property type="evidence" value="ECO:0007669"/>
    <property type="project" value="UniProtKB-EC"/>
</dbReference>
<evidence type="ECO:0000313" key="6">
    <source>
        <dbReference type="Proteomes" id="UP000032304"/>
    </source>
</evidence>
<dbReference type="AlphaFoldDB" id="A0A0D2N8B9"/>
<name>A0A0D2N8B9_GOSRA</name>
<dbReference type="Pfam" id="PF01373">
    <property type="entry name" value="Glyco_hydro_14"/>
    <property type="match status" value="1"/>
</dbReference>
<organism evidence="5 6">
    <name type="scientific">Gossypium raimondii</name>
    <name type="common">Peruvian cotton</name>
    <name type="synonym">Gossypium klotzschianum subsp. raimondii</name>
    <dbReference type="NCBI Taxonomy" id="29730"/>
    <lineage>
        <taxon>Eukaryota</taxon>
        <taxon>Viridiplantae</taxon>
        <taxon>Streptophyta</taxon>
        <taxon>Embryophyta</taxon>
        <taxon>Tracheophyta</taxon>
        <taxon>Spermatophyta</taxon>
        <taxon>Magnoliopsida</taxon>
        <taxon>eudicotyledons</taxon>
        <taxon>Gunneridae</taxon>
        <taxon>Pentapetalae</taxon>
        <taxon>rosids</taxon>
        <taxon>malvids</taxon>
        <taxon>Malvales</taxon>
        <taxon>Malvaceae</taxon>
        <taxon>Malvoideae</taxon>
        <taxon>Gossypium</taxon>
    </lineage>
</organism>
<keyword evidence="4" id="KW-0326">Glycosidase</keyword>
<dbReference type="EC" id="3.2.1.2" evidence="4"/>
<dbReference type="PANTHER" id="PTHR31352">
    <property type="entry name" value="BETA-AMYLASE 1, CHLOROPLASTIC"/>
    <property type="match status" value="1"/>
</dbReference>
<dbReference type="InterPro" id="IPR017853">
    <property type="entry name" value="GH"/>
</dbReference>
<evidence type="ECO:0000256" key="1">
    <source>
        <dbReference type="ARBA" id="ARBA00005652"/>
    </source>
</evidence>
<keyword evidence="2 4" id="KW-0119">Carbohydrate metabolism</keyword>
<dbReference type="STRING" id="29730.A0A0D2N8B9"/>
<keyword evidence="3 4" id="KW-0624">Polysaccharide degradation</keyword>
<dbReference type="EMBL" id="CM001744">
    <property type="protein sequence ID" value="KJB28592.1"/>
    <property type="molecule type" value="Genomic_DNA"/>
</dbReference>
<keyword evidence="6" id="KW-1185">Reference proteome</keyword>
<dbReference type="Gene3D" id="3.20.20.80">
    <property type="entry name" value="Glycosidases"/>
    <property type="match status" value="1"/>
</dbReference>
<keyword evidence="4" id="KW-0378">Hydrolase</keyword>
<evidence type="ECO:0000313" key="5">
    <source>
        <dbReference type="EMBL" id="KJB28592.1"/>
    </source>
</evidence>
<reference evidence="5 6" key="1">
    <citation type="journal article" date="2012" name="Nature">
        <title>Repeated polyploidization of Gossypium genomes and the evolution of spinnable cotton fibres.</title>
        <authorList>
            <person name="Paterson A.H."/>
            <person name="Wendel J.F."/>
            <person name="Gundlach H."/>
            <person name="Guo H."/>
            <person name="Jenkins J."/>
            <person name="Jin D."/>
            <person name="Llewellyn D."/>
            <person name="Showmaker K.C."/>
            <person name="Shu S."/>
            <person name="Udall J."/>
            <person name="Yoo M.J."/>
            <person name="Byers R."/>
            <person name="Chen W."/>
            <person name="Doron-Faigenboim A."/>
            <person name="Duke M.V."/>
            <person name="Gong L."/>
            <person name="Grimwood J."/>
            <person name="Grover C."/>
            <person name="Grupp K."/>
            <person name="Hu G."/>
            <person name="Lee T.H."/>
            <person name="Li J."/>
            <person name="Lin L."/>
            <person name="Liu T."/>
            <person name="Marler B.S."/>
            <person name="Page J.T."/>
            <person name="Roberts A.W."/>
            <person name="Romanel E."/>
            <person name="Sanders W.S."/>
            <person name="Szadkowski E."/>
            <person name="Tan X."/>
            <person name="Tang H."/>
            <person name="Xu C."/>
            <person name="Wang J."/>
            <person name="Wang Z."/>
            <person name="Zhang D."/>
            <person name="Zhang L."/>
            <person name="Ashrafi H."/>
            <person name="Bedon F."/>
            <person name="Bowers J.E."/>
            <person name="Brubaker C.L."/>
            <person name="Chee P.W."/>
            <person name="Das S."/>
            <person name="Gingle A.R."/>
            <person name="Haigler C.H."/>
            <person name="Harker D."/>
            <person name="Hoffmann L.V."/>
            <person name="Hovav R."/>
            <person name="Jones D.C."/>
            <person name="Lemke C."/>
            <person name="Mansoor S."/>
            <person name="ur Rahman M."/>
            <person name="Rainville L.N."/>
            <person name="Rambani A."/>
            <person name="Reddy U.K."/>
            <person name="Rong J.K."/>
            <person name="Saranga Y."/>
            <person name="Scheffler B.E."/>
            <person name="Scheffler J.A."/>
            <person name="Stelly D.M."/>
            <person name="Triplett B.A."/>
            <person name="Van Deynze A."/>
            <person name="Vaslin M.F."/>
            <person name="Waghmare V.N."/>
            <person name="Walford S.A."/>
            <person name="Wright R.J."/>
            <person name="Zaki E.A."/>
            <person name="Zhang T."/>
            <person name="Dennis E.S."/>
            <person name="Mayer K.F."/>
            <person name="Peterson D.G."/>
            <person name="Rokhsar D.S."/>
            <person name="Wang X."/>
            <person name="Schmutz J."/>
        </authorList>
    </citation>
    <scope>NUCLEOTIDE SEQUENCE [LARGE SCALE GENOMIC DNA]</scope>
</reference>
<protein>
    <recommendedName>
        <fullName evidence="4">Beta-amylase</fullName>
        <ecNumber evidence="4">3.2.1.2</ecNumber>
    </recommendedName>
</protein>
<dbReference type="Proteomes" id="UP000032304">
    <property type="component" value="Chromosome 5"/>
</dbReference>
<proteinExistence type="inferred from homology"/>
<dbReference type="eggNOG" id="ENOG502QPTU">
    <property type="taxonomic scope" value="Eukaryota"/>
</dbReference>
<evidence type="ECO:0000256" key="4">
    <source>
        <dbReference type="RuleBase" id="RU000509"/>
    </source>
</evidence>
<dbReference type="SUPFAM" id="SSF51445">
    <property type="entry name" value="(Trans)glycosidases"/>
    <property type="match status" value="1"/>
</dbReference>
<sequence>MEVSVIRSCSQATNPKTELGFSDSRFSFGKFNEKLFSRKPNSVSFESPLRRGKSGLRITAQAAQSDRLPKSKSSTKSKTLNRIRLFAGLPLDVVSGGTVNQFRAISAGLKALKLLGLEGVELPIWWGVVEHESMGKYNWSGYLTIAEMVRKAGLKLNVTLCFHASSQPKIPLPEWVLDIGKTKSNIFFKDRAGKPYRGCLSLAVDELAVLNGKTPMEVYQDFCESFKSAFSAFIGSTITVGITMGLGPDGELRYPSHRGFAKSGTVPGAGEFQCYDKNMLHLLKQHAEACGKPKWGLGGPHNAPAYSELPTANTFFKDHGGSWESPYGDFFLSWYSSQLIAHGDRLLSLASSVFSDSAVNIFGKVPLMHSWHGTRSHPSELTAGFYNTATRKGYEEVAEMFARNSCKIILPGMDQSDKYQLKESLSSPESLLAEIGTACNKHGVGISGQNSTVGAPDGLKQIKKNMLSENLNDSFIFQRIGAQFFAPEHFPLFIEFVRKLNQPELYSGNLPTKEGTTTTTDSVHTRSNLSIHVQSA</sequence>
<dbReference type="PRINTS" id="PR00750">
    <property type="entry name" value="BETAAMYLASE"/>
</dbReference>
<dbReference type="GO" id="GO:0000272">
    <property type="term" value="P:polysaccharide catabolic process"/>
    <property type="evidence" value="ECO:0007669"/>
    <property type="project" value="UniProtKB-KW"/>
</dbReference>
<comment type="catalytic activity">
    <reaction evidence="4">
        <text>Hydrolysis of (1-&gt;4)-alpha-D-glucosidic linkages in polysaccharides so as to remove successive maltose units from the non-reducing ends of the chains.</text>
        <dbReference type="EC" id="3.2.1.2"/>
    </reaction>
</comment>
<dbReference type="Gramene" id="KJB28592">
    <property type="protein sequence ID" value="KJB28592"/>
    <property type="gene ID" value="B456_005G057300"/>
</dbReference>